<dbReference type="GO" id="GO:0030955">
    <property type="term" value="F:potassium ion binding"/>
    <property type="evidence" value="ECO:0007669"/>
    <property type="project" value="UniProtKB-UniRule"/>
</dbReference>
<evidence type="ECO:0000256" key="2">
    <source>
        <dbReference type="ARBA" id="ARBA00022475"/>
    </source>
</evidence>
<comment type="function">
    <text evidence="9">Part of the high-affinity ATP-driven potassium transport (or Kdp) system, which catalyzes the hydrolysis of ATP coupled with the electrogenic transport of potassium into the cytoplasm. This subunit binds the extracellular potassium ions and delivers the ions to the membrane domain of KdpB through an intramembrane tunnel.</text>
</comment>
<dbReference type="HAMAP" id="MF_00275">
    <property type="entry name" value="KdpA"/>
    <property type="match status" value="1"/>
</dbReference>
<keyword evidence="11" id="KW-1185">Reference proteome</keyword>
<dbReference type="GO" id="GO:0005886">
    <property type="term" value="C:plasma membrane"/>
    <property type="evidence" value="ECO:0007669"/>
    <property type="project" value="UniProtKB-SubCell"/>
</dbReference>
<evidence type="ECO:0000256" key="9">
    <source>
        <dbReference type="HAMAP-Rule" id="MF_00275"/>
    </source>
</evidence>
<gene>
    <name evidence="9 10" type="primary">kdpA</name>
    <name evidence="10" type="ORF">GEV02_31660</name>
</gene>
<feature type="transmembrane region" description="Helical" evidence="9">
    <location>
        <begin position="463"/>
        <end position="481"/>
    </location>
</feature>
<accession>A0A6A7NBY6</accession>
<keyword evidence="5 9" id="KW-0630">Potassium</keyword>
<dbReference type="EMBL" id="WHUG01000025">
    <property type="protein sequence ID" value="MQA42700.1"/>
    <property type="molecule type" value="Genomic_DNA"/>
</dbReference>
<dbReference type="Pfam" id="PF03814">
    <property type="entry name" value="KdpA"/>
    <property type="match status" value="1"/>
</dbReference>
<feature type="transmembrane region" description="Helical" evidence="9">
    <location>
        <begin position="528"/>
        <end position="549"/>
    </location>
</feature>
<evidence type="ECO:0000256" key="8">
    <source>
        <dbReference type="ARBA" id="ARBA00023136"/>
    </source>
</evidence>
<feature type="transmembrane region" description="Helical" evidence="9">
    <location>
        <begin position="69"/>
        <end position="88"/>
    </location>
</feature>
<proteinExistence type="inferred from homology"/>
<protein>
    <recommendedName>
        <fullName evidence="9">Potassium-transporting ATPase potassium-binding subunit</fullName>
    </recommendedName>
    <alternativeName>
        <fullName evidence="9">ATP phosphohydrolase [potassium-transporting] A chain</fullName>
    </alternativeName>
    <alternativeName>
        <fullName evidence="9">Potassium-binding and translocating subunit A</fullName>
    </alternativeName>
    <alternativeName>
        <fullName evidence="9">Potassium-translocating ATPase A chain</fullName>
    </alternativeName>
</protein>
<feature type="transmembrane region" description="Helical" evidence="9">
    <location>
        <begin position="371"/>
        <end position="391"/>
    </location>
</feature>
<keyword evidence="3 9" id="KW-0633">Potassium transport</keyword>
<dbReference type="InterPro" id="IPR004623">
    <property type="entry name" value="KdpA"/>
</dbReference>
<feature type="transmembrane region" description="Helical" evidence="9">
    <location>
        <begin position="398"/>
        <end position="417"/>
    </location>
</feature>
<comment type="subunit">
    <text evidence="9">The system is composed of three essential subunits: KdpA, KdpB and KdpC.</text>
</comment>
<dbReference type="GO" id="GO:0008556">
    <property type="term" value="F:P-type potassium transmembrane transporter activity"/>
    <property type="evidence" value="ECO:0007669"/>
    <property type="project" value="InterPro"/>
</dbReference>
<feature type="transmembrane region" description="Helical" evidence="9">
    <location>
        <begin position="318"/>
        <end position="338"/>
    </location>
</feature>
<keyword evidence="7 9" id="KW-0406">Ion transport</keyword>
<dbReference type="RefSeq" id="WP_152841773.1">
    <property type="nucleotide sequence ID" value="NZ_WHUG01000025.1"/>
</dbReference>
<evidence type="ECO:0000256" key="7">
    <source>
        <dbReference type="ARBA" id="ARBA00023065"/>
    </source>
</evidence>
<evidence type="ECO:0000256" key="4">
    <source>
        <dbReference type="ARBA" id="ARBA00022692"/>
    </source>
</evidence>
<dbReference type="Proteomes" id="UP000440498">
    <property type="component" value="Unassembled WGS sequence"/>
</dbReference>
<evidence type="ECO:0000256" key="3">
    <source>
        <dbReference type="ARBA" id="ARBA00022538"/>
    </source>
</evidence>
<comment type="similarity">
    <text evidence="9">Belongs to the KdpA family.</text>
</comment>
<keyword evidence="1 9" id="KW-0813">Transport</keyword>
<evidence type="ECO:0000256" key="6">
    <source>
        <dbReference type="ARBA" id="ARBA00022989"/>
    </source>
</evidence>
<comment type="caution">
    <text evidence="10">The sequence shown here is derived from an EMBL/GenBank/DDBJ whole genome shotgun (WGS) entry which is preliminary data.</text>
</comment>
<feature type="transmembrane region" description="Helical" evidence="9">
    <location>
        <begin position="570"/>
        <end position="588"/>
    </location>
</feature>
<name>A0A6A7NBY6_9BURK</name>
<sequence>MTMQSTILLLAFLAALLALAWPLGALLARVGNGGAVPYMGWLGKLETLLYRAAGIAGKDGAPQGQSWKAYAIALLLFNGLGALATYGLQRVQAFLPLNPQAIANVSPDSAFNTAVSFVANTNWQGYSGEQTMSYLTQMLVLTCQNFFSAATGIAVAYALIRGFSSRSAKSIGNFWADVTRSTLYVLLPLSLVLAVALTGQGVIQNFSAYKDVQLLDAVTYTQPKMGADGQPLKDAKGEPLTETLTAATQTIAMGPVASQEAIKMLGTNGGGFFNANSAHPYENPTALSNFLEMLAIFVIPAGLCFAFGRMVGDRRQGWAVLGAMTLLFVVCTVAVMSAEQQAHPVLQALHVDQGMSALQSGGNMEGKETRFGISASTLFAAVTTAASCGAVNAMHDSFMPLGGMIPMLLIQFGEVIFGGVGSGLYGMLIFAIMAVFIAGLMIGRTPEYLGKKIQAYEMKMTSIAILVTPTLVLAGTAIAVMCEAGKAGIANPGAHGFSEILYAFSSAANNNGSAFAGLSANMPFYNTMLAIAMWFGRFAMIVPILAIAGSLAGKQRLEANAGTMPTHGPMFIGLLVGVVALVGVLNYVPALALGPVVEHLQLFAQ</sequence>
<feature type="transmembrane region" description="Helical" evidence="9">
    <location>
        <begin position="181"/>
        <end position="203"/>
    </location>
</feature>
<evidence type="ECO:0000256" key="1">
    <source>
        <dbReference type="ARBA" id="ARBA00022448"/>
    </source>
</evidence>
<keyword evidence="4 9" id="KW-0812">Transmembrane</keyword>
<keyword evidence="6 9" id="KW-1133">Transmembrane helix</keyword>
<dbReference type="PANTHER" id="PTHR30607:SF2">
    <property type="entry name" value="POTASSIUM-TRANSPORTING ATPASE POTASSIUM-BINDING SUBUNIT"/>
    <property type="match status" value="1"/>
</dbReference>
<keyword evidence="2 9" id="KW-1003">Cell membrane</keyword>
<feature type="transmembrane region" description="Helical" evidence="9">
    <location>
        <begin position="138"/>
        <end position="160"/>
    </location>
</feature>
<keyword evidence="8 9" id="KW-0472">Membrane</keyword>
<evidence type="ECO:0000256" key="5">
    <source>
        <dbReference type="ARBA" id="ARBA00022958"/>
    </source>
</evidence>
<evidence type="ECO:0000313" key="10">
    <source>
        <dbReference type="EMBL" id="MQA42700.1"/>
    </source>
</evidence>
<reference evidence="10 11" key="1">
    <citation type="submission" date="2019-10" db="EMBL/GenBank/DDBJ databases">
        <title>Two novel species isolated from a subtropical stream in China.</title>
        <authorList>
            <person name="Lu H."/>
        </authorList>
    </citation>
    <scope>NUCLEOTIDE SEQUENCE [LARGE SCALE GENOMIC DNA]</scope>
    <source>
        <strain evidence="10 11">FT29W</strain>
    </source>
</reference>
<organism evidence="10 11">
    <name type="scientific">Rugamonas aquatica</name>
    <dbReference type="NCBI Taxonomy" id="2743357"/>
    <lineage>
        <taxon>Bacteria</taxon>
        <taxon>Pseudomonadati</taxon>
        <taxon>Pseudomonadota</taxon>
        <taxon>Betaproteobacteria</taxon>
        <taxon>Burkholderiales</taxon>
        <taxon>Oxalobacteraceae</taxon>
        <taxon>Telluria group</taxon>
        <taxon>Rugamonas</taxon>
    </lineage>
</organism>
<feature type="transmembrane region" description="Helical" evidence="9">
    <location>
        <begin position="423"/>
        <end position="442"/>
    </location>
</feature>
<dbReference type="PIRSF" id="PIRSF001294">
    <property type="entry name" value="K_ATPaseA"/>
    <property type="match status" value="1"/>
</dbReference>
<dbReference type="NCBIfam" id="TIGR00680">
    <property type="entry name" value="kdpA"/>
    <property type="match status" value="1"/>
</dbReference>
<evidence type="ECO:0000313" key="11">
    <source>
        <dbReference type="Proteomes" id="UP000440498"/>
    </source>
</evidence>
<comment type="subcellular location">
    <subcellularLocation>
        <location evidence="9">Cell membrane</location>
        <topology evidence="9">Multi-pass membrane protein</topology>
    </subcellularLocation>
</comment>
<feature type="transmembrane region" description="Helical" evidence="9">
    <location>
        <begin position="290"/>
        <end position="311"/>
    </location>
</feature>
<dbReference type="AlphaFoldDB" id="A0A6A7NBY6"/>
<dbReference type="PANTHER" id="PTHR30607">
    <property type="entry name" value="POTASSIUM-TRANSPORTING ATPASE A CHAIN"/>
    <property type="match status" value="1"/>
</dbReference>